<feature type="transmembrane region" description="Helical" evidence="1">
    <location>
        <begin position="83"/>
        <end position="103"/>
    </location>
</feature>
<reference evidence="2 3" key="1">
    <citation type="submission" date="2019-03" db="EMBL/GenBank/DDBJ databases">
        <title>Genomic Encyclopedia of Type Strains, Phase IV (KMG-IV): sequencing the most valuable type-strain genomes for metagenomic binning, comparative biology and taxonomic classification.</title>
        <authorList>
            <person name="Goeker M."/>
        </authorList>
    </citation>
    <scope>NUCLEOTIDE SEQUENCE [LARGE SCALE GENOMIC DNA]</scope>
    <source>
        <strain evidence="2 3">DSM 45361</strain>
    </source>
</reference>
<keyword evidence="1" id="KW-1133">Transmembrane helix</keyword>
<evidence type="ECO:0000313" key="3">
    <source>
        <dbReference type="Proteomes" id="UP000295444"/>
    </source>
</evidence>
<protein>
    <submittedName>
        <fullName evidence="2">Putative membrane protein</fullName>
    </submittedName>
</protein>
<evidence type="ECO:0000313" key="2">
    <source>
        <dbReference type="EMBL" id="TDP88959.1"/>
    </source>
</evidence>
<dbReference type="InterPro" id="IPR021125">
    <property type="entry name" value="DUF2127"/>
</dbReference>
<dbReference type="Proteomes" id="UP000295444">
    <property type="component" value="Unassembled WGS sequence"/>
</dbReference>
<name>A0A4R6RQ99_LABRH</name>
<dbReference type="OrthoDB" id="3684244at2"/>
<organism evidence="2 3">
    <name type="scientific">Labedaea rhizosphaerae</name>
    <dbReference type="NCBI Taxonomy" id="598644"/>
    <lineage>
        <taxon>Bacteria</taxon>
        <taxon>Bacillati</taxon>
        <taxon>Actinomycetota</taxon>
        <taxon>Actinomycetes</taxon>
        <taxon>Pseudonocardiales</taxon>
        <taxon>Pseudonocardiaceae</taxon>
        <taxon>Labedaea</taxon>
    </lineage>
</organism>
<dbReference type="RefSeq" id="WP_133854464.1">
    <property type="nucleotide sequence ID" value="NZ_SNXZ01000016.1"/>
</dbReference>
<evidence type="ECO:0000256" key="1">
    <source>
        <dbReference type="SAM" id="Phobius"/>
    </source>
</evidence>
<dbReference type="EMBL" id="SNXZ01000016">
    <property type="protein sequence ID" value="TDP88959.1"/>
    <property type="molecule type" value="Genomic_DNA"/>
</dbReference>
<keyword evidence="1" id="KW-0472">Membrane</keyword>
<dbReference type="Pfam" id="PF09900">
    <property type="entry name" value="DUF2127"/>
    <property type="match status" value="1"/>
</dbReference>
<dbReference type="AlphaFoldDB" id="A0A4R6RQ99"/>
<proteinExistence type="predicted"/>
<keyword evidence="1" id="KW-0812">Transmembrane</keyword>
<sequence>MTEGVTHKPTTTDKLFRIAIAIKGLDGGLQVIGALVLAVTPPAVISGFAHSIVTRDLLGDQSGTLATHLSKAAADFTGGDTRVFAILYLLLHGIVKLALVIAMLKKILPAYPIAAVVLAGFVVYEVWRAIHTHSIALPFFAALDVVIIVLVLREYRQLRRERQETSAVE</sequence>
<feature type="transmembrane region" description="Helical" evidence="1">
    <location>
        <begin position="133"/>
        <end position="152"/>
    </location>
</feature>
<feature type="transmembrane region" description="Helical" evidence="1">
    <location>
        <begin position="110"/>
        <end position="127"/>
    </location>
</feature>
<gene>
    <name evidence="2" type="ORF">EV186_1163</name>
</gene>
<accession>A0A4R6RQ99</accession>
<comment type="caution">
    <text evidence="2">The sequence shown here is derived from an EMBL/GenBank/DDBJ whole genome shotgun (WGS) entry which is preliminary data.</text>
</comment>
<keyword evidence="3" id="KW-1185">Reference proteome</keyword>